<evidence type="ECO:0000256" key="5">
    <source>
        <dbReference type="ARBA" id="ARBA00022984"/>
    </source>
</evidence>
<dbReference type="Pfam" id="PF03734">
    <property type="entry name" value="YkuD"/>
    <property type="match status" value="1"/>
</dbReference>
<keyword evidence="4 7" id="KW-0133">Cell shape</keyword>
<dbReference type="Gene3D" id="2.40.440.10">
    <property type="entry name" value="L,D-transpeptidase catalytic domain-like"/>
    <property type="match status" value="1"/>
</dbReference>
<dbReference type="InterPro" id="IPR038063">
    <property type="entry name" value="Transpep_catalytic_dom"/>
</dbReference>
<dbReference type="GO" id="GO:0004180">
    <property type="term" value="F:carboxypeptidase activity"/>
    <property type="evidence" value="ECO:0007669"/>
    <property type="project" value="UniProtKB-ARBA"/>
</dbReference>
<keyword evidence="5 7" id="KW-0573">Peptidoglycan synthesis</keyword>
<dbReference type="Pfam" id="PF01471">
    <property type="entry name" value="PG_binding_1"/>
    <property type="match status" value="1"/>
</dbReference>
<evidence type="ECO:0000313" key="10">
    <source>
        <dbReference type="EMBL" id="TPG09968.1"/>
    </source>
</evidence>
<dbReference type="InterPro" id="IPR045380">
    <property type="entry name" value="LD_TPept_scaffold_dom"/>
</dbReference>
<evidence type="ECO:0000256" key="4">
    <source>
        <dbReference type="ARBA" id="ARBA00022960"/>
    </source>
</evidence>
<reference evidence="10 11" key="1">
    <citation type="journal article" date="2019" name="Environ. Microbiol.">
        <title>Species interactions and distinct microbial communities in high Arctic permafrost affected cryosols are associated with the CH4 and CO2 gas fluxes.</title>
        <authorList>
            <person name="Altshuler I."/>
            <person name="Hamel J."/>
            <person name="Turney S."/>
            <person name="Magnuson E."/>
            <person name="Levesque R."/>
            <person name="Greer C."/>
            <person name="Whyte L.G."/>
        </authorList>
    </citation>
    <scope>NUCLEOTIDE SEQUENCE [LARGE SCALE GENOMIC DNA]</scope>
    <source>
        <strain evidence="10 11">S5.1</strain>
    </source>
</reference>
<dbReference type="SUPFAM" id="SSF47090">
    <property type="entry name" value="PGBD-like"/>
    <property type="match status" value="1"/>
</dbReference>
<feature type="signal peptide" evidence="8">
    <location>
        <begin position="1"/>
        <end position="21"/>
    </location>
</feature>
<dbReference type="CDD" id="cd16913">
    <property type="entry name" value="YkuD_like"/>
    <property type="match status" value="1"/>
</dbReference>
<sequence>MKIRYSSAFVVLIALAGCAKQAPSNEAQPDPQTTAADETTLDATPPSIAADALKAAASDSAVKDFYAKVGWHGLWSDAATAALDQTIGSRVLNGLDRIDFGKVDASMSPAQRDVARTKAALGYASALAGGAVDPTTLHEVYTIRAAKTDVAAGLQQALQQNQVAQYFAGLAPQDDDYRRLAKAYVGYSRAAAQAKTPTIADQDTIHVGDHDSRVDEIATQLAANGYLARDAVPAAGDGQAPPYTPVLAATVKRLQADYGIKTDGVIGGDTLAVINIGPADKARALAVALERRRWLSRTPPATRIDVNAAAATLDYYRDGKLVDQRRVIVGQPGRETPPLQAPLYRLVANPTWTIPKSIPVSSSTVRAKNMHRVNGFWVQPSGPDNALGLVKFDMQDDQAIYLHDTSNRSLFDQTQRDLSHGCIRVQDALGFAKMIAQQEGVESEWQQARQAGDQSFVPLPQPIAVRLLYRNAFVDAKGQVAFRTDPYGWNGAVAKQLGFGSGSSRKANAKDIDLGP</sequence>
<dbReference type="InterPro" id="IPR036365">
    <property type="entry name" value="PGBD-like_sf"/>
</dbReference>
<evidence type="ECO:0000256" key="8">
    <source>
        <dbReference type="SAM" id="SignalP"/>
    </source>
</evidence>
<gene>
    <name evidence="10" type="ORF">EAH84_13370</name>
</gene>
<keyword evidence="3" id="KW-0808">Transferase</keyword>
<dbReference type="OrthoDB" id="9778545at2"/>
<dbReference type="GO" id="GO:0009252">
    <property type="term" value="P:peptidoglycan biosynthetic process"/>
    <property type="evidence" value="ECO:0007669"/>
    <property type="project" value="UniProtKB-UniPathway"/>
</dbReference>
<comment type="pathway">
    <text evidence="1 7">Cell wall biogenesis; peptidoglycan biosynthesis.</text>
</comment>
<dbReference type="GO" id="GO:0016740">
    <property type="term" value="F:transferase activity"/>
    <property type="evidence" value="ECO:0007669"/>
    <property type="project" value="UniProtKB-KW"/>
</dbReference>
<dbReference type="EMBL" id="RCZK01000013">
    <property type="protein sequence ID" value="TPG09968.1"/>
    <property type="molecule type" value="Genomic_DNA"/>
</dbReference>
<protein>
    <submittedName>
        <fullName evidence="10">Murein L,D-transpeptidase</fullName>
    </submittedName>
</protein>
<dbReference type="RefSeq" id="WP_140872517.1">
    <property type="nucleotide sequence ID" value="NZ_RCZK01000013.1"/>
</dbReference>
<feature type="active site" description="Nucleophile" evidence="7">
    <location>
        <position position="422"/>
    </location>
</feature>
<evidence type="ECO:0000256" key="7">
    <source>
        <dbReference type="PROSITE-ProRule" id="PRU01373"/>
    </source>
</evidence>
<dbReference type="Pfam" id="PF20142">
    <property type="entry name" value="Scaffold"/>
    <property type="match status" value="1"/>
</dbReference>
<comment type="caution">
    <text evidence="10">The sequence shown here is derived from an EMBL/GenBank/DDBJ whole genome shotgun (WGS) entry which is preliminary data.</text>
</comment>
<dbReference type="SUPFAM" id="SSF141523">
    <property type="entry name" value="L,D-transpeptidase catalytic domain-like"/>
    <property type="match status" value="1"/>
</dbReference>
<keyword evidence="11" id="KW-1185">Reference proteome</keyword>
<dbReference type="GO" id="GO:0071555">
    <property type="term" value="P:cell wall organization"/>
    <property type="evidence" value="ECO:0007669"/>
    <property type="project" value="UniProtKB-UniRule"/>
</dbReference>
<organism evidence="10 11">
    <name type="scientific">Sphingomonas oligophenolica</name>
    <dbReference type="NCBI Taxonomy" id="301154"/>
    <lineage>
        <taxon>Bacteria</taxon>
        <taxon>Pseudomonadati</taxon>
        <taxon>Pseudomonadota</taxon>
        <taxon>Alphaproteobacteria</taxon>
        <taxon>Sphingomonadales</taxon>
        <taxon>Sphingomonadaceae</taxon>
        <taxon>Sphingomonas</taxon>
    </lineage>
</organism>
<dbReference type="PROSITE" id="PS52029">
    <property type="entry name" value="LD_TPASE"/>
    <property type="match status" value="1"/>
</dbReference>
<dbReference type="Proteomes" id="UP000318413">
    <property type="component" value="Unassembled WGS sequence"/>
</dbReference>
<dbReference type="PANTHER" id="PTHR41533">
    <property type="entry name" value="L,D-TRANSPEPTIDASE HI_1667-RELATED"/>
    <property type="match status" value="1"/>
</dbReference>
<keyword evidence="8" id="KW-0732">Signal</keyword>
<name>A0A502CAJ6_9SPHN</name>
<dbReference type="AlphaFoldDB" id="A0A502CAJ6"/>
<evidence type="ECO:0000313" key="11">
    <source>
        <dbReference type="Proteomes" id="UP000318413"/>
    </source>
</evidence>
<comment type="similarity">
    <text evidence="2">Belongs to the YkuD family.</text>
</comment>
<dbReference type="InterPro" id="IPR002477">
    <property type="entry name" value="Peptidoglycan-bd-like"/>
</dbReference>
<dbReference type="UniPathway" id="UPA00219"/>
<feature type="domain" description="L,D-TPase catalytic" evidence="9">
    <location>
        <begin position="302"/>
        <end position="446"/>
    </location>
</feature>
<dbReference type="PROSITE" id="PS51257">
    <property type="entry name" value="PROKAR_LIPOPROTEIN"/>
    <property type="match status" value="1"/>
</dbReference>
<dbReference type="GO" id="GO:0008360">
    <property type="term" value="P:regulation of cell shape"/>
    <property type="evidence" value="ECO:0007669"/>
    <property type="project" value="UniProtKB-UniRule"/>
</dbReference>
<evidence type="ECO:0000259" key="9">
    <source>
        <dbReference type="PROSITE" id="PS52029"/>
    </source>
</evidence>
<dbReference type="Gene3D" id="1.10.101.10">
    <property type="entry name" value="PGBD-like superfamily/PGBD"/>
    <property type="match status" value="1"/>
</dbReference>
<keyword evidence="6 7" id="KW-0961">Cell wall biogenesis/degradation</keyword>
<dbReference type="InterPro" id="IPR052905">
    <property type="entry name" value="LD-transpeptidase_YkuD-like"/>
</dbReference>
<feature type="active site" description="Proton donor/acceptor" evidence="7">
    <location>
        <position position="403"/>
    </location>
</feature>
<proteinExistence type="inferred from homology"/>
<evidence type="ECO:0000256" key="3">
    <source>
        <dbReference type="ARBA" id="ARBA00022679"/>
    </source>
</evidence>
<dbReference type="PANTHER" id="PTHR41533:SF2">
    <property type="entry name" value="BLR7131 PROTEIN"/>
    <property type="match status" value="1"/>
</dbReference>
<accession>A0A502CAJ6</accession>
<evidence type="ECO:0000256" key="1">
    <source>
        <dbReference type="ARBA" id="ARBA00004752"/>
    </source>
</evidence>
<feature type="chain" id="PRO_5021186449" evidence="8">
    <location>
        <begin position="22"/>
        <end position="516"/>
    </location>
</feature>
<dbReference type="InterPro" id="IPR005490">
    <property type="entry name" value="LD_TPept_cat_dom"/>
</dbReference>
<evidence type="ECO:0000256" key="6">
    <source>
        <dbReference type="ARBA" id="ARBA00023316"/>
    </source>
</evidence>
<evidence type="ECO:0000256" key="2">
    <source>
        <dbReference type="ARBA" id="ARBA00005992"/>
    </source>
</evidence>
<dbReference type="InterPro" id="IPR036366">
    <property type="entry name" value="PGBDSf"/>
</dbReference>